<dbReference type="EMBL" id="LR877145">
    <property type="protein sequence ID" value="CAD2213160.1"/>
    <property type="molecule type" value="Genomic_DNA"/>
</dbReference>
<keyword evidence="3 6" id="KW-0813">Transport</keyword>
<dbReference type="SUPFAM" id="SSF48371">
    <property type="entry name" value="ARM repeat"/>
    <property type="match status" value="1"/>
</dbReference>
<evidence type="ECO:0000256" key="3">
    <source>
        <dbReference type="ARBA" id="ARBA00022448"/>
    </source>
</evidence>
<dbReference type="PANTHER" id="PTHR11134">
    <property type="entry name" value="ADAPTOR COMPLEX SUBUNIT BETA FAMILY MEMBER"/>
    <property type="match status" value="1"/>
</dbReference>
<evidence type="ECO:0000256" key="7">
    <source>
        <dbReference type="SAM" id="MobiDB-lite"/>
    </source>
</evidence>
<dbReference type="Pfam" id="PF09066">
    <property type="entry name" value="B2-adapt-app_C"/>
    <property type="match status" value="1"/>
</dbReference>
<keyword evidence="10" id="KW-1185">Reference proteome</keyword>
<keyword evidence="4 6" id="KW-0653">Protein transport</keyword>
<dbReference type="InterPro" id="IPR026739">
    <property type="entry name" value="AP_beta"/>
</dbReference>
<dbReference type="VEuPathDB" id="TriTrypDB:ADEAN_000059600"/>
<evidence type="ECO:0000256" key="4">
    <source>
        <dbReference type="ARBA" id="ARBA00022927"/>
    </source>
</evidence>
<gene>
    <name evidence="9" type="ORF">ADEAN_000059600</name>
</gene>
<dbReference type="AlphaFoldDB" id="A0A7G2C0A9"/>
<dbReference type="Proteomes" id="UP000515908">
    <property type="component" value="Chromosome 01"/>
</dbReference>
<name>A0A7G2C0A9_9TRYP</name>
<keyword evidence="5 6" id="KW-0472">Membrane</keyword>
<protein>
    <recommendedName>
        <fullName evidence="6">AP complex subunit beta</fullName>
    </recommendedName>
</protein>
<accession>A0A7G2C0A9</accession>
<dbReference type="InterPro" id="IPR002553">
    <property type="entry name" value="Clathrin/coatomer_adapt-like_N"/>
</dbReference>
<evidence type="ECO:0000256" key="1">
    <source>
        <dbReference type="ARBA" id="ARBA00004308"/>
    </source>
</evidence>
<feature type="domain" description="Beta-adaptin appendage C-terminal subdomain" evidence="8">
    <location>
        <begin position="635"/>
        <end position="746"/>
    </location>
</feature>
<dbReference type="GO" id="GO:0016192">
    <property type="term" value="P:vesicle-mediated transport"/>
    <property type="evidence" value="ECO:0007669"/>
    <property type="project" value="InterPro"/>
</dbReference>
<dbReference type="GO" id="GO:0030276">
    <property type="term" value="F:clathrin binding"/>
    <property type="evidence" value="ECO:0007669"/>
    <property type="project" value="InterPro"/>
</dbReference>
<proteinExistence type="inferred from homology"/>
<organism evidence="9 10">
    <name type="scientific">Angomonas deanei</name>
    <dbReference type="NCBI Taxonomy" id="59799"/>
    <lineage>
        <taxon>Eukaryota</taxon>
        <taxon>Discoba</taxon>
        <taxon>Euglenozoa</taxon>
        <taxon>Kinetoplastea</taxon>
        <taxon>Metakinetoplastina</taxon>
        <taxon>Trypanosomatida</taxon>
        <taxon>Trypanosomatidae</taxon>
        <taxon>Strigomonadinae</taxon>
        <taxon>Angomonas</taxon>
    </lineage>
</organism>
<dbReference type="Gene3D" id="3.30.310.10">
    <property type="entry name" value="TATA-Binding Protein"/>
    <property type="match status" value="1"/>
</dbReference>
<dbReference type="Pfam" id="PF01602">
    <property type="entry name" value="Adaptin_N"/>
    <property type="match status" value="1"/>
</dbReference>
<dbReference type="InterPro" id="IPR016342">
    <property type="entry name" value="AP_complex_bsu_1_2_4"/>
</dbReference>
<evidence type="ECO:0000259" key="8">
    <source>
        <dbReference type="SMART" id="SM01020"/>
    </source>
</evidence>
<feature type="region of interest" description="Disordered" evidence="7">
    <location>
        <begin position="1"/>
        <end position="22"/>
    </location>
</feature>
<dbReference type="GO" id="GO:0006886">
    <property type="term" value="P:intracellular protein transport"/>
    <property type="evidence" value="ECO:0007669"/>
    <property type="project" value="InterPro"/>
</dbReference>
<comment type="subcellular location">
    <subcellularLocation>
        <location evidence="1">Endomembrane system</location>
    </subcellularLocation>
</comment>
<dbReference type="InterPro" id="IPR011989">
    <property type="entry name" value="ARM-like"/>
</dbReference>
<evidence type="ECO:0000313" key="10">
    <source>
        <dbReference type="Proteomes" id="UP000515908"/>
    </source>
</evidence>
<dbReference type="Gene3D" id="1.25.10.10">
    <property type="entry name" value="Leucine-rich Repeat Variant"/>
    <property type="match status" value="1"/>
</dbReference>
<evidence type="ECO:0000256" key="2">
    <source>
        <dbReference type="ARBA" id="ARBA00006613"/>
    </source>
</evidence>
<sequence length="748" mass="85884">MPARTTEIDELRTRLRDPEVERDPERKRVALKRVIALMTMGVDTSPLFSEMVVSLFTPDVVSKKLIYFYLASNSDKNPDLALMTVNTLIKEISDSNPVVRGLALRSLSSLKLPQLLDFLITPLDQTMHDEAAYVRQIAILSALKVYYISPQIFFQQSYYSQLQLMIRDTNPQVCANAISALQEITKTEAEKENPLHEPFMVTKPLLYYLINRMSVMNDWQRHQVVLLILQYNPGDEEEMFNIMNVLEPYLYGNNSGLILACSNVFLHLTENFPETHRQVYERLRQPLLSLMSSSVNVESSYAVLCHVKLLAKRHPEVFRKNYKEFYVNYGEPSYLTAVKIDVLVLIADTESGDEILGELLYYSENRNNRFIVVRAINAMSRIGLRVPHLTERIVSCFIAFMDLQSPFIRGVTLNVAKDLFRKYRDIKVVEPFLKKLLACFEELKFEDEASRVALLWILGEFGEYIDDAPYIVESFVEGLAAERPSFRHQMLTTACTLFFKRPPEMQRILGRVFETILNDHSDANIHDKAKMYYRLLSANPAAAVKVICTPKEPVTVFVEDEDSDLTDVLFEEFDTFSVVYYRSSEKFKVQPDSDFNDDEEESDEEGAVSEMAISVPVDDKAVYLLSDMQKNELELRGDIEMGPDEYQWQWEDKPVATDFQVKLSKAVEVSVLEQTLEACNIFTLASGEQNGQFKFYMYAQVSGTPKTEGVILLELLYNNKDSIQVVAKCSDLYRGRVVVFLNDILHSL</sequence>
<dbReference type="SMART" id="SM01020">
    <property type="entry name" value="B2-adapt-app_C"/>
    <property type="match status" value="1"/>
</dbReference>
<dbReference type="PIRSF" id="PIRSF002291">
    <property type="entry name" value="AP_complex_beta"/>
    <property type="match status" value="1"/>
</dbReference>
<dbReference type="InterPro" id="IPR015151">
    <property type="entry name" value="B-adaptin_app_sub_C"/>
</dbReference>
<dbReference type="GO" id="GO:0012505">
    <property type="term" value="C:endomembrane system"/>
    <property type="evidence" value="ECO:0007669"/>
    <property type="project" value="UniProtKB-SubCell"/>
</dbReference>
<evidence type="ECO:0000313" key="9">
    <source>
        <dbReference type="EMBL" id="CAD2213160.1"/>
    </source>
</evidence>
<dbReference type="InterPro" id="IPR016024">
    <property type="entry name" value="ARM-type_fold"/>
</dbReference>
<evidence type="ECO:0000256" key="6">
    <source>
        <dbReference type="PIRNR" id="PIRNR002291"/>
    </source>
</evidence>
<comment type="similarity">
    <text evidence="2 6">Belongs to the adaptor complexes large subunit family.</text>
</comment>
<evidence type="ECO:0000256" key="5">
    <source>
        <dbReference type="ARBA" id="ARBA00023136"/>
    </source>
</evidence>
<dbReference type="GO" id="GO:0030131">
    <property type="term" value="C:clathrin adaptor complex"/>
    <property type="evidence" value="ECO:0007669"/>
    <property type="project" value="InterPro"/>
</dbReference>
<dbReference type="InterPro" id="IPR012295">
    <property type="entry name" value="TBP_dom_sf"/>
</dbReference>
<reference evidence="9 10" key="1">
    <citation type="submission" date="2020-08" db="EMBL/GenBank/DDBJ databases">
        <authorList>
            <person name="Newling K."/>
            <person name="Davey J."/>
            <person name="Forrester S."/>
        </authorList>
    </citation>
    <scope>NUCLEOTIDE SEQUENCE [LARGE SCALE GENOMIC DNA]</scope>
    <source>
        <strain evidence="10">Crithidia deanei Carvalho (ATCC PRA-265)</strain>
    </source>
</reference>